<evidence type="ECO:0000313" key="4">
    <source>
        <dbReference type="Proteomes" id="UP000306628"/>
    </source>
</evidence>
<evidence type="ECO:0000256" key="1">
    <source>
        <dbReference type="SAM" id="MobiDB-lite"/>
    </source>
</evidence>
<comment type="caution">
    <text evidence="3">The sequence shown here is derived from an EMBL/GenBank/DDBJ whole genome shotgun (WGS) entry which is preliminary data.</text>
</comment>
<accession>A0A5S4GMK6</accession>
<name>A0A5S4GMK6_9ACTN</name>
<keyword evidence="2" id="KW-0732">Signal</keyword>
<sequence length="121" mass="11941">MFKRRLAVLGAAAVLAVTGLAGSAMADETPSPTAGAKVTCVTSDGKTIELAEALPAEALPGKAVAGKAKGGVVVSPDGKVTRFGPDEGPLKTEALPEGKVPEEAQSAPIQEGAVEALPALP</sequence>
<reference evidence="3 4" key="1">
    <citation type="submission" date="2019-05" db="EMBL/GenBank/DDBJ databases">
        <title>Draft genome sequence of Nonomuraea zeae DSM 100528.</title>
        <authorList>
            <person name="Saricaoglu S."/>
            <person name="Isik K."/>
        </authorList>
    </citation>
    <scope>NUCLEOTIDE SEQUENCE [LARGE SCALE GENOMIC DNA]</scope>
    <source>
        <strain evidence="3 4">DSM 100528</strain>
    </source>
</reference>
<protein>
    <submittedName>
        <fullName evidence="3">Uncharacterized protein</fullName>
    </submittedName>
</protein>
<feature type="chain" id="PRO_5024395212" evidence="2">
    <location>
        <begin position="27"/>
        <end position="121"/>
    </location>
</feature>
<evidence type="ECO:0000256" key="2">
    <source>
        <dbReference type="SAM" id="SignalP"/>
    </source>
</evidence>
<gene>
    <name evidence="3" type="ORF">ETD85_17875</name>
</gene>
<keyword evidence="4" id="KW-1185">Reference proteome</keyword>
<feature type="region of interest" description="Disordered" evidence="1">
    <location>
        <begin position="77"/>
        <end position="121"/>
    </location>
</feature>
<feature type="compositionally biased region" description="Basic and acidic residues" evidence="1">
    <location>
        <begin position="84"/>
        <end position="102"/>
    </location>
</feature>
<dbReference type="EMBL" id="VCKX01000049">
    <property type="protein sequence ID" value="TMR34039.1"/>
    <property type="molecule type" value="Genomic_DNA"/>
</dbReference>
<dbReference type="RefSeq" id="WP_206058379.1">
    <property type="nucleotide sequence ID" value="NZ_VCKX01000049.1"/>
</dbReference>
<feature type="signal peptide" evidence="2">
    <location>
        <begin position="1"/>
        <end position="26"/>
    </location>
</feature>
<dbReference type="AlphaFoldDB" id="A0A5S4GMK6"/>
<feature type="non-terminal residue" evidence="3">
    <location>
        <position position="121"/>
    </location>
</feature>
<evidence type="ECO:0000313" key="3">
    <source>
        <dbReference type="EMBL" id="TMR34039.1"/>
    </source>
</evidence>
<proteinExistence type="predicted"/>
<dbReference type="Proteomes" id="UP000306628">
    <property type="component" value="Unassembled WGS sequence"/>
</dbReference>
<organism evidence="3 4">
    <name type="scientific">Nonomuraea zeae</name>
    <dbReference type="NCBI Taxonomy" id="1642303"/>
    <lineage>
        <taxon>Bacteria</taxon>
        <taxon>Bacillati</taxon>
        <taxon>Actinomycetota</taxon>
        <taxon>Actinomycetes</taxon>
        <taxon>Streptosporangiales</taxon>
        <taxon>Streptosporangiaceae</taxon>
        <taxon>Nonomuraea</taxon>
    </lineage>
</organism>